<accession>A0A1Y1W8D4</accession>
<evidence type="ECO:0000256" key="1">
    <source>
        <dbReference type="SAM" id="MobiDB-lite"/>
    </source>
</evidence>
<feature type="region of interest" description="Disordered" evidence="1">
    <location>
        <begin position="26"/>
        <end position="62"/>
    </location>
</feature>
<name>A0A1Y1W8D4_9FUNG</name>
<sequence>MHLKTRVCSFAKRAGEKIKRLKKLKKLRPHRSTKDKQSADDSTVPIASAVEPESVPTPSSSQIAVSAGRSHYQHDGSEKAITGCAIQIVLQRLKDTAVIDLAQGMCANGRVCASVITVAAALIYGDIPRGVAAANVIRAAMTLVSYTYKSKVPTAFAPTLLEGVEEDDRMAIVATSGTPIEPKRIAPADAEPTDVERLAELPYFREPELPTANTIEMELREAMATELQRPASVDSDMTLAVAAAAASDTDHSHLKGDGVGFWKICESILDVLLTPVTADFHGFTARGVNHCLDE</sequence>
<dbReference type="AlphaFoldDB" id="A0A1Y1W8D4"/>
<dbReference type="RefSeq" id="XP_040743465.1">
    <property type="nucleotide sequence ID" value="XM_040887726.1"/>
</dbReference>
<dbReference type="Proteomes" id="UP000193922">
    <property type="component" value="Unassembled WGS sequence"/>
</dbReference>
<evidence type="ECO:0000313" key="3">
    <source>
        <dbReference type="Proteomes" id="UP000193922"/>
    </source>
</evidence>
<evidence type="ECO:0000313" key="2">
    <source>
        <dbReference type="EMBL" id="ORX69777.1"/>
    </source>
</evidence>
<protein>
    <submittedName>
        <fullName evidence="2">Uncharacterized protein</fullName>
    </submittedName>
</protein>
<dbReference type="GeneID" id="63804374"/>
<organism evidence="2 3">
    <name type="scientific">Linderina pennispora</name>
    <dbReference type="NCBI Taxonomy" id="61395"/>
    <lineage>
        <taxon>Eukaryota</taxon>
        <taxon>Fungi</taxon>
        <taxon>Fungi incertae sedis</taxon>
        <taxon>Zoopagomycota</taxon>
        <taxon>Kickxellomycotina</taxon>
        <taxon>Kickxellomycetes</taxon>
        <taxon>Kickxellales</taxon>
        <taxon>Kickxellaceae</taxon>
        <taxon>Linderina</taxon>
    </lineage>
</organism>
<proteinExistence type="predicted"/>
<dbReference type="EMBL" id="MCFD01000007">
    <property type="protein sequence ID" value="ORX69777.1"/>
    <property type="molecule type" value="Genomic_DNA"/>
</dbReference>
<gene>
    <name evidence="2" type="ORF">DL89DRAFT_267929</name>
</gene>
<reference evidence="2 3" key="1">
    <citation type="submission" date="2016-07" db="EMBL/GenBank/DDBJ databases">
        <title>Pervasive Adenine N6-methylation of Active Genes in Fungi.</title>
        <authorList>
            <consortium name="DOE Joint Genome Institute"/>
            <person name="Mondo S.J."/>
            <person name="Dannebaum R.O."/>
            <person name="Kuo R.C."/>
            <person name="Labutti K."/>
            <person name="Haridas S."/>
            <person name="Kuo A."/>
            <person name="Salamov A."/>
            <person name="Ahrendt S.R."/>
            <person name="Lipzen A."/>
            <person name="Sullivan W."/>
            <person name="Andreopoulos W.B."/>
            <person name="Clum A."/>
            <person name="Lindquist E."/>
            <person name="Daum C."/>
            <person name="Ramamoorthy G.K."/>
            <person name="Gryganskyi A."/>
            <person name="Culley D."/>
            <person name="Magnuson J.K."/>
            <person name="James T.Y."/>
            <person name="O'Malley M.A."/>
            <person name="Stajich J.E."/>
            <person name="Spatafora J.W."/>
            <person name="Visel A."/>
            <person name="Grigoriev I.V."/>
        </authorList>
    </citation>
    <scope>NUCLEOTIDE SEQUENCE [LARGE SCALE GENOMIC DNA]</scope>
    <source>
        <strain evidence="2 3">ATCC 12442</strain>
    </source>
</reference>
<feature type="compositionally biased region" description="Low complexity" evidence="1">
    <location>
        <begin position="48"/>
        <end position="61"/>
    </location>
</feature>
<keyword evidence="3" id="KW-1185">Reference proteome</keyword>
<comment type="caution">
    <text evidence="2">The sequence shown here is derived from an EMBL/GenBank/DDBJ whole genome shotgun (WGS) entry which is preliminary data.</text>
</comment>